<organism evidence="1 2">
    <name type="scientific">Deminuibacter soli</name>
    <dbReference type="NCBI Taxonomy" id="2291815"/>
    <lineage>
        <taxon>Bacteria</taxon>
        <taxon>Pseudomonadati</taxon>
        <taxon>Bacteroidota</taxon>
        <taxon>Chitinophagia</taxon>
        <taxon>Chitinophagales</taxon>
        <taxon>Chitinophagaceae</taxon>
        <taxon>Deminuibacter</taxon>
    </lineage>
</organism>
<reference evidence="1 2" key="1">
    <citation type="submission" date="2018-08" db="EMBL/GenBank/DDBJ databases">
        <title>Chitinophagaceae sp. K23C18032701, a novel bacterium isolated from forest soil.</title>
        <authorList>
            <person name="Wang C."/>
        </authorList>
    </citation>
    <scope>NUCLEOTIDE SEQUENCE [LARGE SCALE GENOMIC DNA]</scope>
    <source>
        <strain evidence="1 2">K23C18032701</strain>
    </source>
</reference>
<dbReference type="EMBL" id="QTJU01000005">
    <property type="protein sequence ID" value="RFM27501.1"/>
    <property type="molecule type" value="Genomic_DNA"/>
</dbReference>
<dbReference type="AlphaFoldDB" id="A0A3E1NI13"/>
<protein>
    <submittedName>
        <fullName evidence="1">Uncharacterized protein</fullName>
    </submittedName>
</protein>
<dbReference type="Proteomes" id="UP000261284">
    <property type="component" value="Unassembled WGS sequence"/>
</dbReference>
<evidence type="ECO:0000313" key="2">
    <source>
        <dbReference type="Proteomes" id="UP000261284"/>
    </source>
</evidence>
<name>A0A3E1NI13_9BACT</name>
<keyword evidence="2" id="KW-1185">Reference proteome</keyword>
<dbReference type="RefSeq" id="WP_116848260.1">
    <property type="nucleotide sequence ID" value="NZ_QTJU01000005.1"/>
</dbReference>
<accession>A0A3E1NI13</accession>
<evidence type="ECO:0000313" key="1">
    <source>
        <dbReference type="EMBL" id="RFM27501.1"/>
    </source>
</evidence>
<gene>
    <name evidence="1" type="ORF">DXN05_15945</name>
</gene>
<sequence length="217" mass="24947">MAWIPMYLLDKDIDFLNDWLNQEEEIAFLVSNGHKKWIAKKEHTIKNDIGNQNFGDGYNFVIPNYAEYNLWHIPSGQLPLPEANNGSVTLKFHKEDSNEDGKVDNPWLGWTEIRTGANSRIPYFGAGYPGVIHLEINLPHDQEIRMSNFGWIGNHYKLIGNGAEQTTEKFWNKLRRMAKKIGTQIPRSNTLEGKKEVFAFPTAYEEIKNGRPCSLNP</sequence>
<proteinExistence type="predicted"/>
<comment type="caution">
    <text evidence="1">The sequence shown here is derived from an EMBL/GenBank/DDBJ whole genome shotgun (WGS) entry which is preliminary data.</text>
</comment>
<dbReference type="OrthoDB" id="5540952at2"/>